<name>A0A0B7IUL3_9FLAO</name>
<gene>
    <name evidence="1" type="ORF">CCAND93_840003</name>
</gene>
<reference evidence="1 2" key="1">
    <citation type="submission" date="2015-01" db="EMBL/GenBank/DDBJ databases">
        <authorList>
            <person name="Xiang T."/>
            <person name="Song Y."/>
            <person name="Huang L."/>
            <person name="Wang B."/>
            <person name="Wu P."/>
        </authorList>
    </citation>
    <scope>NUCLEOTIDE SEQUENCE [LARGE SCALE GENOMIC DNA]</scope>
    <source>
        <strain evidence="1 2">CcD93</strain>
    </source>
</reference>
<dbReference type="EMBL" id="CDOL01000277">
    <property type="protein sequence ID" value="CEN54319.1"/>
    <property type="molecule type" value="Genomic_DNA"/>
</dbReference>
<dbReference type="Proteomes" id="UP000038200">
    <property type="component" value="Unassembled WGS sequence"/>
</dbReference>
<accession>A0A0B7IUL3</accession>
<evidence type="ECO:0000313" key="2">
    <source>
        <dbReference type="Proteomes" id="UP000038200"/>
    </source>
</evidence>
<proteinExistence type="predicted"/>
<evidence type="ECO:0000313" key="1">
    <source>
        <dbReference type="EMBL" id="CEN54319.1"/>
    </source>
</evidence>
<dbReference type="AlphaFoldDB" id="A0A0B7IUL3"/>
<protein>
    <submittedName>
        <fullName evidence="1">Uncharacterized protein</fullName>
    </submittedName>
</protein>
<sequence length="62" mass="7106">MKKNGNFSNIRHSQATFILKVSDSCVLKQQILHKNRNVKIYANGQNLNVNGIFFARMVKNIT</sequence>
<dbReference type="STRING" id="1848903.CCAND38_160033"/>
<organism evidence="1 2">
    <name type="scientific">Capnocytophaga canis</name>
    <dbReference type="NCBI Taxonomy" id="1848903"/>
    <lineage>
        <taxon>Bacteria</taxon>
        <taxon>Pseudomonadati</taxon>
        <taxon>Bacteroidota</taxon>
        <taxon>Flavobacteriia</taxon>
        <taxon>Flavobacteriales</taxon>
        <taxon>Flavobacteriaceae</taxon>
        <taxon>Capnocytophaga</taxon>
    </lineage>
</organism>